<sequence>MLPGKHEPRRKGNRAGRSQAEDTTAQRKPPTTKQKKDETTVSGFGLEDLRKRCDENGRGLCWFGKLAVTYRRGLCS</sequence>
<evidence type="ECO:0000313" key="2">
    <source>
        <dbReference type="EMBL" id="KRX13422.1"/>
    </source>
</evidence>
<reference evidence="2 3" key="1">
    <citation type="submission" date="2015-01" db="EMBL/GenBank/DDBJ databases">
        <title>Evolution of Trichinella species and genotypes.</title>
        <authorList>
            <person name="Korhonen P.K."/>
            <person name="Edoardo P."/>
            <person name="Giuseppe L.R."/>
            <person name="Gasser R.B."/>
        </authorList>
    </citation>
    <scope>NUCLEOTIDE SEQUENCE [LARGE SCALE GENOMIC DNA]</scope>
    <source>
        <strain evidence="2">ISS37</strain>
    </source>
</reference>
<organism evidence="2 3">
    <name type="scientific">Trichinella nelsoni</name>
    <dbReference type="NCBI Taxonomy" id="6336"/>
    <lineage>
        <taxon>Eukaryota</taxon>
        <taxon>Metazoa</taxon>
        <taxon>Ecdysozoa</taxon>
        <taxon>Nematoda</taxon>
        <taxon>Enoplea</taxon>
        <taxon>Dorylaimia</taxon>
        <taxon>Trichinellida</taxon>
        <taxon>Trichinellidae</taxon>
        <taxon>Trichinella</taxon>
    </lineage>
</organism>
<evidence type="ECO:0000256" key="1">
    <source>
        <dbReference type="SAM" id="MobiDB-lite"/>
    </source>
</evidence>
<accession>A0A0V0RFZ9</accession>
<evidence type="ECO:0000313" key="3">
    <source>
        <dbReference type="Proteomes" id="UP000054630"/>
    </source>
</evidence>
<proteinExistence type="predicted"/>
<keyword evidence="3" id="KW-1185">Reference proteome</keyword>
<dbReference type="AlphaFoldDB" id="A0A0V0RFZ9"/>
<dbReference type="Proteomes" id="UP000054630">
    <property type="component" value="Unassembled WGS sequence"/>
</dbReference>
<name>A0A0V0RFZ9_9BILA</name>
<gene>
    <name evidence="2" type="ORF">T07_5726</name>
</gene>
<comment type="caution">
    <text evidence="2">The sequence shown here is derived from an EMBL/GenBank/DDBJ whole genome shotgun (WGS) entry which is preliminary data.</text>
</comment>
<feature type="region of interest" description="Disordered" evidence="1">
    <location>
        <begin position="1"/>
        <end position="42"/>
    </location>
</feature>
<dbReference type="EMBL" id="JYDL01000203">
    <property type="protein sequence ID" value="KRX13422.1"/>
    <property type="molecule type" value="Genomic_DNA"/>
</dbReference>
<protein>
    <submittedName>
        <fullName evidence="2">Uncharacterized protein</fullName>
    </submittedName>
</protein>